<feature type="transmembrane region" description="Helical" evidence="5">
    <location>
        <begin position="344"/>
        <end position="366"/>
    </location>
</feature>
<evidence type="ECO:0000256" key="5">
    <source>
        <dbReference type="SAM" id="Phobius"/>
    </source>
</evidence>
<keyword evidence="2 5" id="KW-0812">Transmembrane</keyword>
<feature type="domain" description="Major facilitator superfamily (MFS) profile" evidence="6">
    <location>
        <begin position="241"/>
        <end position="453"/>
    </location>
</feature>
<dbReference type="AlphaFoldDB" id="A0AAD5T0F4"/>
<feature type="transmembrane region" description="Helical" evidence="5">
    <location>
        <begin position="94"/>
        <end position="121"/>
    </location>
</feature>
<dbReference type="PANTHER" id="PTHR21576">
    <property type="entry name" value="UNCHARACTERIZED NODULIN-LIKE PROTEIN"/>
    <property type="match status" value="1"/>
</dbReference>
<accession>A0AAD5T0F4</accession>
<evidence type="ECO:0000313" key="7">
    <source>
        <dbReference type="EMBL" id="KAJ3122476.1"/>
    </source>
</evidence>
<feature type="transmembrane region" description="Helical" evidence="5">
    <location>
        <begin position="378"/>
        <end position="398"/>
    </location>
</feature>
<organism evidence="7 8">
    <name type="scientific">Physocladia obscura</name>
    <dbReference type="NCBI Taxonomy" id="109957"/>
    <lineage>
        <taxon>Eukaryota</taxon>
        <taxon>Fungi</taxon>
        <taxon>Fungi incertae sedis</taxon>
        <taxon>Chytridiomycota</taxon>
        <taxon>Chytridiomycota incertae sedis</taxon>
        <taxon>Chytridiomycetes</taxon>
        <taxon>Chytridiales</taxon>
        <taxon>Chytriomycetaceae</taxon>
        <taxon>Physocladia</taxon>
    </lineage>
</organism>
<dbReference type="SUPFAM" id="SSF103473">
    <property type="entry name" value="MFS general substrate transporter"/>
    <property type="match status" value="1"/>
</dbReference>
<comment type="caution">
    <text evidence="7">The sequence shown here is derived from an EMBL/GenBank/DDBJ whole genome shotgun (WGS) entry which is preliminary data.</text>
</comment>
<feature type="transmembrane region" description="Helical" evidence="5">
    <location>
        <begin position="241"/>
        <end position="259"/>
    </location>
</feature>
<sequence length="453" mass="46445">MKTRVGLSQTALNAVASLGGLGQYLSGPLWGRLSDAKANKLVAVTGGSLLAAGYTTMAAVLVAVSLAGGGVNGGTVAGAINGAVNDSSANGNAAFALLALGYLCVGGGSSAVFNSALSVAVKNTRPELQGRAISISVASHGLAAFIFSRILAFFFKDRLVAFLLFMAFVCGCGPILASRFLVHVSWAQLDELDEESNEPVATESSILIPHHASTFVSSEVVAVEEPPSSGSAISFFAQRDVIVLFSAFVFLTGTGLMYINNVGAVVIALSPPKSLPADILSAQGFQVSLLSLCNCAGRLITGFVSDALVSRWNVSRLAGLITGGSLIAFALAVSLLSLNSISRLFYVTILLGLGYGSIFSAAPTIVSSWFGSKHFGTHWGLFQIAPALGGQICNIAFGIFLDVAKSSSPGGSGSVECIGFSCFSGAFSFALVGCALSLTALMFLNHMRGGFFG</sequence>
<dbReference type="Proteomes" id="UP001211907">
    <property type="component" value="Unassembled WGS sequence"/>
</dbReference>
<reference evidence="7" key="1">
    <citation type="submission" date="2020-05" db="EMBL/GenBank/DDBJ databases">
        <title>Phylogenomic resolution of chytrid fungi.</title>
        <authorList>
            <person name="Stajich J.E."/>
            <person name="Amses K."/>
            <person name="Simmons R."/>
            <person name="Seto K."/>
            <person name="Myers J."/>
            <person name="Bonds A."/>
            <person name="Quandt C.A."/>
            <person name="Barry K."/>
            <person name="Liu P."/>
            <person name="Grigoriev I."/>
            <person name="Longcore J.E."/>
            <person name="James T.Y."/>
        </authorList>
    </citation>
    <scope>NUCLEOTIDE SEQUENCE</scope>
    <source>
        <strain evidence="7">JEL0513</strain>
    </source>
</reference>
<dbReference type="EMBL" id="JADGJH010000805">
    <property type="protein sequence ID" value="KAJ3122476.1"/>
    <property type="molecule type" value="Genomic_DNA"/>
</dbReference>
<dbReference type="InterPro" id="IPR011701">
    <property type="entry name" value="MFS"/>
</dbReference>
<dbReference type="InterPro" id="IPR036259">
    <property type="entry name" value="MFS_trans_sf"/>
</dbReference>
<dbReference type="GO" id="GO:0016020">
    <property type="term" value="C:membrane"/>
    <property type="evidence" value="ECO:0007669"/>
    <property type="project" value="UniProtKB-SubCell"/>
</dbReference>
<proteinExistence type="predicted"/>
<feature type="transmembrane region" description="Helical" evidence="5">
    <location>
        <begin position="41"/>
        <end position="64"/>
    </location>
</feature>
<feature type="transmembrane region" description="Helical" evidence="5">
    <location>
        <begin position="161"/>
        <end position="182"/>
    </location>
</feature>
<evidence type="ECO:0000313" key="8">
    <source>
        <dbReference type="Proteomes" id="UP001211907"/>
    </source>
</evidence>
<gene>
    <name evidence="7" type="ORF">HK100_011981</name>
</gene>
<dbReference type="InterPro" id="IPR020846">
    <property type="entry name" value="MFS_dom"/>
</dbReference>
<evidence type="ECO:0000256" key="3">
    <source>
        <dbReference type="ARBA" id="ARBA00022989"/>
    </source>
</evidence>
<feature type="transmembrane region" description="Helical" evidence="5">
    <location>
        <begin position="317"/>
        <end position="338"/>
    </location>
</feature>
<dbReference type="PANTHER" id="PTHR21576:SF158">
    <property type="entry name" value="RIBOSOMAL RNA-PROCESSING PROTEIN 12-LIKE CONSERVED DOMAIN-CONTAINING PROTEIN"/>
    <property type="match status" value="1"/>
</dbReference>
<dbReference type="Gene3D" id="1.20.1250.20">
    <property type="entry name" value="MFS general substrate transporter like domains"/>
    <property type="match status" value="2"/>
</dbReference>
<keyword evidence="8" id="KW-1185">Reference proteome</keyword>
<name>A0AAD5T0F4_9FUNG</name>
<evidence type="ECO:0000256" key="1">
    <source>
        <dbReference type="ARBA" id="ARBA00004141"/>
    </source>
</evidence>
<feature type="transmembrane region" description="Helical" evidence="5">
    <location>
        <begin position="418"/>
        <end position="444"/>
    </location>
</feature>
<dbReference type="GO" id="GO:0022857">
    <property type="term" value="F:transmembrane transporter activity"/>
    <property type="evidence" value="ECO:0007669"/>
    <property type="project" value="InterPro"/>
</dbReference>
<dbReference type="Pfam" id="PF07690">
    <property type="entry name" value="MFS_1"/>
    <property type="match status" value="1"/>
</dbReference>
<protein>
    <recommendedName>
        <fullName evidence="6">Major facilitator superfamily (MFS) profile domain-containing protein</fullName>
    </recommendedName>
</protein>
<keyword evidence="4 5" id="KW-0472">Membrane</keyword>
<dbReference type="PROSITE" id="PS50850">
    <property type="entry name" value="MFS"/>
    <property type="match status" value="1"/>
</dbReference>
<evidence type="ECO:0000256" key="4">
    <source>
        <dbReference type="ARBA" id="ARBA00023136"/>
    </source>
</evidence>
<evidence type="ECO:0000256" key="2">
    <source>
        <dbReference type="ARBA" id="ARBA00022692"/>
    </source>
</evidence>
<keyword evidence="3 5" id="KW-1133">Transmembrane helix</keyword>
<evidence type="ECO:0000259" key="6">
    <source>
        <dbReference type="PROSITE" id="PS50850"/>
    </source>
</evidence>
<comment type="subcellular location">
    <subcellularLocation>
        <location evidence="1">Membrane</location>
        <topology evidence="1">Multi-pass membrane protein</topology>
    </subcellularLocation>
</comment>
<feature type="transmembrane region" description="Helical" evidence="5">
    <location>
        <begin position="133"/>
        <end position="155"/>
    </location>
</feature>